<feature type="region of interest" description="Disordered" evidence="1">
    <location>
        <begin position="66"/>
        <end position="151"/>
    </location>
</feature>
<protein>
    <recommendedName>
        <fullName evidence="4">G-patch domain-containing protein</fullName>
    </recommendedName>
</protein>
<evidence type="ECO:0008006" key="4">
    <source>
        <dbReference type="Google" id="ProtNLM"/>
    </source>
</evidence>
<comment type="caution">
    <text evidence="2">The sequence shown here is derived from an EMBL/GenBank/DDBJ whole genome shotgun (WGS) entry which is preliminary data.</text>
</comment>
<feature type="region of interest" description="Disordered" evidence="1">
    <location>
        <begin position="250"/>
        <end position="312"/>
    </location>
</feature>
<proteinExistence type="predicted"/>
<organism evidence="2 3">
    <name type="scientific">Hohenbuehelia grisea</name>
    <dbReference type="NCBI Taxonomy" id="104357"/>
    <lineage>
        <taxon>Eukaryota</taxon>
        <taxon>Fungi</taxon>
        <taxon>Dikarya</taxon>
        <taxon>Basidiomycota</taxon>
        <taxon>Agaricomycotina</taxon>
        <taxon>Agaricomycetes</taxon>
        <taxon>Agaricomycetidae</taxon>
        <taxon>Agaricales</taxon>
        <taxon>Pleurotineae</taxon>
        <taxon>Pleurotaceae</taxon>
        <taxon>Hohenbuehelia</taxon>
    </lineage>
</organism>
<evidence type="ECO:0000313" key="2">
    <source>
        <dbReference type="EMBL" id="KAL0961424.1"/>
    </source>
</evidence>
<reference evidence="3" key="1">
    <citation type="submission" date="2024-06" db="EMBL/GenBank/DDBJ databases">
        <title>Multi-omics analyses provide insights into the biosynthesis of the anticancer antibiotic pleurotin in Hohenbuehelia grisea.</title>
        <authorList>
            <person name="Weaver J.A."/>
            <person name="Alberti F."/>
        </authorList>
    </citation>
    <scope>NUCLEOTIDE SEQUENCE [LARGE SCALE GENOMIC DNA]</scope>
    <source>
        <strain evidence="3">T-177</strain>
    </source>
</reference>
<evidence type="ECO:0000313" key="3">
    <source>
        <dbReference type="Proteomes" id="UP001556367"/>
    </source>
</evidence>
<sequence>MATVSHTIYSHYNAEDREVLEILTGQAQEDIQDEVDQAWQAESSLSAQRRMRAAPSFVPATQEYDPWSLGARGLGKGKKKEGEDDAGRSVAEWYRSVRRDGDGKVDEQERTSSVSSVSSKFLEDERTTPASSCPPETSSSSSSRSMSAPRERRNKHNWFIMNAISSTPATPPAAPPSLADILQREPPPSANEPKFRPPAWVAIGPSNKGYTMLQQSGWNEGEPLGPDVVRQRRTVENIIRANGDFLASAARAANSSRHRKKAGQAHGTSSGPKHPTDVIDLTLSSDSESEGDMGDAEAEAQPQDSAVKHEPLDNASSDAIGPHIATTASHATPAIDDEAGSHRTALLTPIATVLKADRLGIGLKAKTTGPHRASKKRITHNAAALAAHMRAAEEMRRRQREFGRGRRGFDRANKREAESRQHMLAYLNS</sequence>
<dbReference type="Proteomes" id="UP001556367">
    <property type="component" value="Unassembled WGS sequence"/>
</dbReference>
<accession>A0ABR3K0Y0</accession>
<name>A0ABR3K0Y0_9AGAR</name>
<dbReference type="EMBL" id="JASNQZ010000001">
    <property type="protein sequence ID" value="KAL0961424.1"/>
    <property type="molecule type" value="Genomic_DNA"/>
</dbReference>
<feature type="region of interest" description="Disordered" evidence="1">
    <location>
        <begin position="165"/>
        <end position="198"/>
    </location>
</feature>
<evidence type="ECO:0000256" key="1">
    <source>
        <dbReference type="SAM" id="MobiDB-lite"/>
    </source>
</evidence>
<feature type="compositionally biased region" description="Basic and acidic residues" evidence="1">
    <location>
        <begin position="95"/>
        <end position="110"/>
    </location>
</feature>
<feature type="compositionally biased region" description="Low complexity" evidence="1">
    <location>
        <begin position="128"/>
        <end position="148"/>
    </location>
</feature>
<gene>
    <name evidence="2" type="ORF">HGRIS_006370</name>
</gene>
<feature type="compositionally biased region" description="Acidic residues" evidence="1">
    <location>
        <begin position="287"/>
        <end position="298"/>
    </location>
</feature>
<keyword evidence="3" id="KW-1185">Reference proteome</keyword>